<dbReference type="AlphaFoldDB" id="A0A1Y0B411"/>
<accession>A0A1Y0B411</accession>
<gene>
    <name evidence="1" type="ORF">AEK19_MT1901</name>
</gene>
<name>A0A1Y0B411_9LAMI</name>
<organism evidence="1">
    <name type="scientific">Utricularia reniformis</name>
    <dbReference type="NCBI Taxonomy" id="192314"/>
    <lineage>
        <taxon>Eukaryota</taxon>
        <taxon>Viridiplantae</taxon>
        <taxon>Streptophyta</taxon>
        <taxon>Embryophyta</taxon>
        <taxon>Tracheophyta</taxon>
        <taxon>Spermatophyta</taxon>
        <taxon>Magnoliopsida</taxon>
        <taxon>eudicotyledons</taxon>
        <taxon>Gunneridae</taxon>
        <taxon>Pentapetalae</taxon>
        <taxon>asterids</taxon>
        <taxon>lamiids</taxon>
        <taxon>Lamiales</taxon>
        <taxon>Lentibulariaceae</taxon>
        <taxon>Utricularia</taxon>
    </lineage>
</organism>
<geneLocation type="mitochondrion" evidence="1"/>
<proteinExistence type="predicted"/>
<protein>
    <submittedName>
        <fullName evidence="1">Uncharacterized protein</fullName>
    </submittedName>
</protein>
<evidence type="ECO:0000313" key="1">
    <source>
        <dbReference type="EMBL" id="ART32069.1"/>
    </source>
</evidence>
<reference evidence="1" key="1">
    <citation type="submission" date="2017-03" db="EMBL/GenBank/DDBJ databases">
        <title>The mitochondrial genome of the carnivorous plant Utricularia reniformis (Lentibulariaceae): structure, comparative analysis and evolutionary landmarks.</title>
        <authorList>
            <person name="Silva S.R."/>
            <person name="Alvarenga D.O."/>
            <person name="Michael T.P."/>
            <person name="Miranda V.F.O."/>
            <person name="Varani A.M."/>
        </authorList>
    </citation>
    <scope>NUCLEOTIDE SEQUENCE</scope>
</reference>
<sequence>MSYGLSVEIDGSELDSDFEKEELNSDCDGDCLRRIESRALN</sequence>
<keyword evidence="1" id="KW-0496">Mitochondrion</keyword>
<dbReference type="EMBL" id="KY774314">
    <property type="protein sequence ID" value="ART32069.1"/>
    <property type="molecule type" value="Genomic_DNA"/>
</dbReference>